<feature type="compositionally biased region" description="Basic and acidic residues" evidence="3">
    <location>
        <begin position="1778"/>
        <end position="1801"/>
    </location>
</feature>
<feature type="transmembrane region" description="Helical" evidence="4">
    <location>
        <begin position="2173"/>
        <end position="2194"/>
    </location>
</feature>
<name>A0ABQ5SKW9_9CHLO</name>
<feature type="compositionally biased region" description="Gly residues" evidence="3">
    <location>
        <begin position="1422"/>
        <end position="1435"/>
    </location>
</feature>
<keyword evidence="4" id="KW-0472">Membrane</keyword>
<keyword evidence="8" id="KW-1185">Reference proteome</keyword>
<dbReference type="InterPro" id="IPR057352">
    <property type="entry name" value="TPR_TmcB/C"/>
</dbReference>
<evidence type="ECO:0000313" key="8">
    <source>
        <dbReference type="Proteomes" id="UP001165090"/>
    </source>
</evidence>
<dbReference type="Proteomes" id="UP001165090">
    <property type="component" value="Unassembled WGS sequence"/>
</dbReference>
<comment type="caution">
    <text evidence="7">The sequence shown here is derived from an EMBL/GenBank/DDBJ whole genome shotgun (WGS) entry which is preliminary data.</text>
</comment>
<evidence type="ECO:0000256" key="1">
    <source>
        <dbReference type="ARBA" id="ARBA00022543"/>
    </source>
</evidence>
<proteinExistence type="predicted"/>
<feature type="compositionally biased region" description="Low complexity" evidence="3">
    <location>
        <begin position="1905"/>
        <end position="1918"/>
    </location>
</feature>
<feature type="transmembrane region" description="Helical" evidence="4">
    <location>
        <begin position="1965"/>
        <end position="1987"/>
    </location>
</feature>
<feature type="compositionally biased region" description="Low complexity" evidence="3">
    <location>
        <begin position="1353"/>
        <end position="1368"/>
    </location>
</feature>
<keyword evidence="1" id="KW-0600">Photoreceptor protein</keyword>
<feature type="transmembrane region" description="Helical" evidence="4">
    <location>
        <begin position="36"/>
        <end position="62"/>
    </location>
</feature>
<feature type="chain" id="PRO_5047008282" description="PAS domain-containing protein" evidence="5">
    <location>
        <begin position="19"/>
        <end position="2254"/>
    </location>
</feature>
<feature type="compositionally biased region" description="Low complexity" evidence="3">
    <location>
        <begin position="1199"/>
        <end position="1208"/>
    </location>
</feature>
<dbReference type="NCBIfam" id="TIGR00229">
    <property type="entry name" value="sensory_box"/>
    <property type="match status" value="1"/>
</dbReference>
<accession>A0ABQ5SKW9</accession>
<dbReference type="Pfam" id="PF25474">
    <property type="entry name" value="TPR_TmcB"/>
    <property type="match status" value="1"/>
</dbReference>
<feature type="compositionally biased region" description="Low complexity" evidence="3">
    <location>
        <begin position="1246"/>
        <end position="1277"/>
    </location>
</feature>
<evidence type="ECO:0000256" key="3">
    <source>
        <dbReference type="SAM" id="MobiDB-lite"/>
    </source>
</evidence>
<keyword evidence="1" id="KW-0157">Chromophore</keyword>
<dbReference type="PANTHER" id="PTHR31600:SF2">
    <property type="entry name" value="GAMETE ENRICHED GENE 10 PROTEIN-RELATED"/>
    <property type="match status" value="1"/>
</dbReference>
<feature type="region of interest" description="Disordered" evidence="3">
    <location>
        <begin position="1905"/>
        <end position="1933"/>
    </location>
</feature>
<feature type="transmembrane region" description="Helical" evidence="4">
    <location>
        <begin position="1503"/>
        <end position="1523"/>
    </location>
</feature>
<dbReference type="InterPro" id="IPR000014">
    <property type="entry name" value="PAS"/>
</dbReference>
<feature type="compositionally biased region" description="Acidic residues" evidence="3">
    <location>
        <begin position="1227"/>
        <end position="1242"/>
    </location>
</feature>
<keyword evidence="4" id="KW-1133">Transmembrane helix</keyword>
<keyword evidence="4" id="KW-0812">Transmembrane</keyword>
<feature type="region of interest" description="Disordered" evidence="3">
    <location>
        <begin position="1151"/>
        <end position="1302"/>
    </location>
</feature>
<evidence type="ECO:0000256" key="4">
    <source>
        <dbReference type="SAM" id="Phobius"/>
    </source>
</evidence>
<dbReference type="Pfam" id="PF00989">
    <property type="entry name" value="PAS"/>
    <property type="match status" value="1"/>
</dbReference>
<dbReference type="PROSITE" id="PS50112">
    <property type="entry name" value="PAS"/>
    <property type="match status" value="2"/>
</dbReference>
<feature type="transmembrane region" description="Helical" evidence="4">
    <location>
        <begin position="1672"/>
        <end position="1689"/>
    </location>
</feature>
<feature type="transmembrane region" description="Helical" evidence="4">
    <location>
        <begin position="1709"/>
        <end position="1732"/>
    </location>
</feature>
<feature type="compositionally biased region" description="Acidic residues" evidence="3">
    <location>
        <begin position="1768"/>
        <end position="1777"/>
    </location>
</feature>
<feature type="signal peptide" evidence="5">
    <location>
        <begin position="1"/>
        <end position="18"/>
    </location>
</feature>
<gene>
    <name evidence="7" type="ORF">VaNZ11_015349</name>
</gene>
<feature type="transmembrane region" description="Helical" evidence="4">
    <location>
        <begin position="172"/>
        <end position="199"/>
    </location>
</feature>
<dbReference type="EMBL" id="BSDZ01000094">
    <property type="protein sequence ID" value="GLI70439.1"/>
    <property type="molecule type" value="Genomic_DNA"/>
</dbReference>
<dbReference type="PANTHER" id="PTHR31600">
    <property type="entry name" value="TINY MACROCYSTS PROTEIN B-RELATED"/>
    <property type="match status" value="1"/>
</dbReference>
<organism evidence="7 8">
    <name type="scientific">Volvox africanus</name>
    <dbReference type="NCBI Taxonomy" id="51714"/>
    <lineage>
        <taxon>Eukaryota</taxon>
        <taxon>Viridiplantae</taxon>
        <taxon>Chlorophyta</taxon>
        <taxon>core chlorophytes</taxon>
        <taxon>Chlorophyceae</taxon>
        <taxon>CS clade</taxon>
        <taxon>Chlamydomonadales</taxon>
        <taxon>Volvocaceae</taxon>
        <taxon>Volvox</taxon>
    </lineage>
</organism>
<feature type="compositionally biased region" description="Low complexity" evidence="3">
    <location>
        <begin position="1447"/>
        <end position="1459"/>
    </location>
</feature>
<feature type="compositionally biased region" description="Low complexity" evidence="3">
    <location>
        <begin position="1378"/>
        <end position="1396"/>
    </location>
</feature>
<evidence type="ECO:0000259" key="6">
    <source>
        <dbReference type="PROSITE" id="PS50112"/>
    </source>
</evidence>
<dbReference type="Gene3D" id="3.30.450.20">
    <property type="entry name" value="PAS domain"/>
    <property type="match status" value="1"/>
</dbReference>
<feature type="transmembrane region" description="Helical" evidence="4">
    <location>
        <begin position="211"/>
        <end position="236"/>
    </location>
</feature>
<reference evidence="7 8" key="1">
    <citation type="journal article" date="2023" name="IScience">
        <title>Expanded male sex-determining region conserved during the evolution of homothallism in the green alga Volvox.</title>
        <authorList>
            <person name="Yamamoto K."/>
            <person name="Matsuzaki R."/>
            <person name="Mahakham W."/>
            <person name="Heman W."/>
            <person name="Sekimoto H."/>
            <person name="Kawachi M."/>
            <person name="Minakuchi Y."/>
            <person name="Toyoda A."/>
            <person name="Nozaki H."/>
        </authorList>
    </citation>
    <scope>NUCLEOTIDE SEQUENCE [LARGE SCALE GENOMIC DNA]</scope>
    <source>
        <strain evidence="7 8">NIES-4468</strain>
    </source>
</reference>
<dbReference type="InterPro" id="IPR035965">
    <property type="entry name" value="PAS-like_dom_sf"/>
</dbReference>
<evidence type="ECO:0000313" key="7">
    <source>
        <dbReference type="EMBL" id="GLI70439.1"/>
    </source>
</evidence>
<evidence type="ECO:0000256" key="2">
    <source>
        <dbReference type="ARBA" id="ARBA00022606"/>
    </source>
</evidence>
<feature type="domain" description="PAS" evidence="6">
    <location>
        <begin position="485"/>
        <end position="555"/>
    </location>
</feature>
<dbReference type="CDD" id="cd00130">
    <property type="entry name" value="PAS"/>
    <property type="match status" value="1"/>
</dbReference>
<feature type="transmembrane region" description="Helical" evidence="4">
    <location>
        <begin position="83"/>
        <end position="106"/>
    </location>
</feature>
<feature type="region of interest" description="Disordered" evidence="3">
    <location>
        <begin position="1326"/>
        <end position="1463"/>
    </location>
</feature>
<keyword evidence="2" id="KW-0716">Sensory transduction</keyword>
<dbReference type="SMART" id="SM00091">
    <property type="entry name" value="PAS"/>
    <property type="match status" value="3"/>
</dbReference>
<feature type="domain" description="PAS" evidence="6">
    <location>
        <begin position="831"/>
        <end position="863"/>
    </location>
</feature>
<feature type="compositionally biased region" description="Basic and acidic residues" evidence="3">
    <location>
        <begin position="1863"/>
        <end position="1879"/>
    </location>
</feature>
<evidence type="ECO:0000256" key="5">
    <source>
        <dbReference type="SAM" id="SignalP"/>
    </source>
</evidence>
<dbReference type="InterPro" id="IPR052994">
    <property type="entry name" value="Tiny_macrocysts_regulators"/>
</dbReference>
<dbReference type="SUPFAM" id="SSF55785">
    <property type="entry name" value="PYP-like sensor domain (PAS domain)"/>
    <property type="match status" value="1"/>
</dbReference>
<protein>
    <recommendedName>
        <fullName evidence="6">PAS domain-containing protein</fullName>
    </recommendedName>
</protein>
<feature type="compositionally biased region" description="Acidic residues" evidence="3">
    <location>
        <begin position="1280"/>
        <end position="1291"/>
    </location>
</feature>
<keyword evidence="5" id="KW-0732">Signal</keyword>
<feature type="region of interest" description="Disordered" evidence="3">
    <location>
        <begin position="1766"/>
        <end position="1879"/>
    </location>
</feature>
<keyword evidence="1" id="KW-0675">Receptor</keyword>
<sequence>MAGAVLLAVVCLIWLTVAMRKHEQSKWMRRMATVLHVVYELIFMIFYVSFLDFLVFTANCRFTDPSREHEYFAGVKCLQMPHVMHMSVALVAAVVHFCVTALLVVASADLNPLSLSYLASPGAVSRLKILAAKAAFIIFAADLQSWPRLQAVLMNLAVVFICWHNFRKLPFYRMLVNVVWCSLWICVLYTCLMLAVLEFGKDPSLERRRRYTLYVIYGIFPVLSGGLVVCGAHAWWAMRPASKFEDLRSFRDVRVQKLHRFAHVHEVELLSRVMRRLDGEGGVEEDAAMLGDAIIRAGMLTFPNSPFLYVLYANFLLEVRKDGPAARTQLQLAAKHGPSLLERYQIYCTMEASKRLKDGRDGGMDLQAYIEFRRNFKAVLRVHKDVLALELELWRTCLRSTLRVAEIDSLLDELEAATARANQVYKKVLERYPTNGKLLRCYGKFLEDVQHDAQAAARVYIEAARCGGADAIMSLDLSSVQQASHKPEFLTSLSLLDDAVVVINAEGIIMMVSQAVQSVFGYGKAELEGFNVSLLMPQPFNQRHDSYLARYIDGGEAHILDTVREVVALHKDRYVFPVDLCVTKMSGSGSDSVFLGVMRPLPTSTLRSRAWLAPNGIFLCGDQQFASLCGLTEKNLVGRSLASLCANPDSEIMAMLERFRQASAAELSSGLVRWELLLRHRFLEPVPVEAVVGLGGTEGQRIMALSCRRTDGRDGNLLVVDTHMRLRFASLGLCTLLNYPMRKLAGMRLDKLLPPPYNSLHAKWLRAPPHIPGPTSCRSGRVVHLLNDAGLPVQVRIKVQPAAGDDLGMSLYVVQVEKVNMDEVYDEKRLVLIADFSGHVLSVSRSEAALFGFPAREMVGRSLCDSIDVFGDWRKRNGESQLHLLMLALIDREQEMPGTSWRVRVQSPVANEDLNKLPPLSAALPSMRRKLGAGSISACLQVELVEVMTADDIATKGAAGGTSSRWDSQLLPGFKDGVLEAAGAPAVAAAAVPGSCVASAADVRIKLTLWRRDLLTGLVELDEQLVIRKASPLTGLIVGLPSTAMLKKPMQKFLDIPHHKTWAEICKSVHSHKRSSLRGGNERGIVSPMMAFLGPHPDMGTMRIIIQGVQTLAPGGRKKVTVVLHPDTTFVGAHADLMRVLHLEGMEEGGRGDAEAALSRPHTKGEMSRLGTASSGAAAGRIGNTAHDRQAMARQGKRSALASASASAVKTARSDSRRVVRHVGGSDDGDGDRDGYGGDDEERGSSNDGDGSSRSSSSSNGDGNSSAVGAAAAGASGTPADEEVGSDGDADAEAKGQAQLLRKASNKSEFIAQWVRTVSQRALNISNTENLQDPDSGGDRGVGMSMRPGAEQAPRVPASSAARSPTASAEKETPWLCPGPGLQPSPSSSGPSVHPSALKHTPVIGTGGRLAAIPEGPDGDDCGGGGHGGVGGGDGAANKWERGSEGGDSSAEGSQAASGVTSVTDNQSSLDVVVDMRRGKLLKSLRRVLMGPFLMTPWERMRLHSYFLLTFMLLTHIACYIVVTRVVSREHTGVYMVHRQARAMDRTSLLVVRILIGTFCERANNTHKVSACTPPLSTHLVNMVASIKTLEEDHQGVYLGFSSSKVSALSSRVYDIWTSPQWEYDIFVDTQPPRVMSEVTGVWQLGNRFLAASREALYWMPVLRDTFKFHRTYQFMVANGLGSLFVGYATSLDELMAAAWSSLDDLRTILIIVLVVEVVAVQLTCLSYAWLLMQRLERVRLMGVLSMLGLPGPVLRQMGNKEVKVLGDSDDELDDDDSSAKDGGEQEGRAAGRGKKVDGEGGAKNQQSEAWAGRDASGGGDTERTAAAVRLLPPPLTAGGGAKQQVPSERNVHKGCSNDADGPQERAKAGPDDDGGKAGEWRSMEVALAPLAWEDTALVPLDAAPTHSAASTSSAGTGSENGTGPGTSHASAARLRKVRWTSTAAGTQYINGKALIPSKWRGIKFMFLPALWFGALLAIYIVGIMSLSGMQGPLAALNMASHVVYRYTRVRAVGFSFLSQDDAISRALWRDMLNTEVRLFISEYDALMYGGTAVSQANSVFTHAVPPSTFASASFADAFFRTKRCFRYNQSLCAQPGSPYYEVTHNGLDAMVRRMITEMELLISDDDQDVKYNGSRWTYMYQVGTFDLYEGLQQAAQLFVDYSISRYNEVTTLHTILLIATILLFAVYVVFVLWPHLAKLKADAARQSALLSHVPVEVDAVGHVKAIIRAARPMAAQRVAVNKAPTTVATTTGV</sequence>
<dbReference type="InterPro" id="IPR013767">
    <property type="entry name" value="PAS_fold"/>
</dbReference>